<dbReference type="EMBL" id="JAJNDC010000005">
    <property type="protein sequence ID" value="MCW9714299.1"/>
    <property type="molecule type" value="Genomic_DNA"/>
</dbReference>
<sequence length="291" mass="33629">MILCKFFPIISKFCYIGTCILILSACTPADSSSQNNTDNVPPSPDQKFVWELSWTDEFEYEGLPDSTKWSYENGYIRNNELQYYTKRRSKNARVEKGTLIIESRNDNYNGHSYTSASLHTRNKAEWQYAKIEVRAKLPSGRGMWPAIWMLGTNIENVGWPACGEIDIMENVGFDPYIVHANIHTEAYNHTKGTNKGNHMTVDAPYEKFHTYTVEWLPQKISFYIDGNQYFTFNKESSDPDVWPFDQPFYLIINAAIGGAWGGTEGVADSIFPQKYYVDYVRVYKPTWKQEE</sequence>
<feature type="signal peptide" evidence="2">
    <location>
        <begin position="1"/>
        <end position="29"/>
    </location>
</feature>
<dbReference type="PANTHER" id="PTHR10963:SF55">
    <property type="entry name" value="GLYCOSIDE HYDROLASE FAMILY 16 PROTEIN"/>
    <property type="match status" value="1"/>
</dbReference>
<evidence type="ECO:0000256" key="1">
    <source>
        <dbReference type="ARBA" id="ARBA00006865"/>
    </source>
</evidence>
<dbReference type="InterPro" id="IPR013320">
    <property type="entry name" value="ConA-like_dom_sf"/>
</dbReference>
<reference evidence="4 5" key="1">
    <citation type="submission" date="2021-11" db="EMBL/GenBank/DDBJ databases">
        <title>Aliifidinibius sp. nov., a new bacterium isolated from saline soil.</title>
        <authorList>
            <person name="Galisteo C."/>
            <person name="De La Haba R."/>
            <person name="Sanchez-Porro C."/>
            <person name="Ventosa A."/>
        </authorList>
    </citation>
    <scope>NUCLEOTIDE SEQUENCE [LARGE SCALE GENOMIC DNA]</scope>
    <source>
        <strain evidence="4 5">KACC 190600</strain>
    </source>
</reference>
<dbReference type="SUPFAM" id="SSF49899">
    <property type="entry name" value="Concanavalin A-like lectins/glucanases"/>
    <property type="match status" value="1"/>
</dbReference>
<dbReference type="CDD" id="cd08023">
    <property type="entry name" value="GH16_laminarinase_like"/>
    <property type="match status" value="1"/>
</dbReference>
<dbReference type="RefSeq" id="WP_265791492.1">
    <property type="nucleotide sequence ID" value="NZ_BAABRS010000005.1"/>
</dbReference>
<dbReference type="Proteomes" id="UP001207337">
    <property type="component" value="Unassembled WGS sequence"/>
</dbReference>
<dbReference type="InterPro" id="IPR050546">
    <property type="entry name" value="Glycosyl_Hydrlase_16"/>
</dbReference>
<dbReference type="PANTHER" id="PTHR10963">
    <property type="entry name" value="GLYCOSYL HYDROLASE-RELATED"/>
    <property type="match status" value="1"/>
</dbReference>
<gene>
    <name evidence="4" type="ORF">LQ318_15430</name>
</gene>
<dbReference type="GO" id="GO:0016787">
    <property type="term" value="F:hydrolase activity"/>
    <property type="evidence" value="ECO:0007669"/>
    <property type="project" value="UniProtKB-KW"/>
</dbReference>
<keyword evidence="2" id="KW-0732">Signal</keyword>
<evidence type="ECO:0000256" key="2">
    <source>
        <dbReference type="SAM" id="SignalP"/>
    </source>
</evidence>
<dbReference type="Gene3D" id="2.60.120.200">
    <property type="match status" value="1"/>
</dbReference>
<evidence type="ECO:0000259" key="3">
    <source>
        <dbReference type="PROSITE" id="PS51762"/>
    </source>
</evidence>
<feature type="chain" id="PRO_5047097655" evidence="2">
    <location>
        <begin position="30"/>
        <end position="291"/>
    </location>
</feature>
<dbReference type="Pfam" id="PF00722">
    <property type="entry name" value="Glyco_hydro_16"/>
    <property type="match status" value="1"/>
</dbReference>
<evidence type="ECO:0000313" key="4">
    <source>
        <dbReference type="EMBL" id="MCW9714299.1"/>
    </source>
</evidence>
<keyword evidence="5" id="KW-1185">Reference proteome</keyword>
<dbReference type="PROSITE" id="PS51762">
    <property type="entry name" value="GH16_2"/>
    <property type="match status" value="1"/>
</dbReference>
<accession>A0ABT3Q2G5</accession>
<protein>
    <submittedName>
        <fullName evidence="4">Glycoside hydrolase family 16 protein</fullName>
    </submittedName>
</protein>
<comment type="similarity">
    <text evidence="1">Belongs to the glycosyl hydrolase 16 family.</text>
</comment>
<evidence type="ECO:0000313" key="5">
    <source>
        <dbReference type="Proteomes" id="UP001207337"/>
    </source>
</evidence>
<dbReference type="PROSITE" id="PS51257">
    <property type="entry name" value="PROKAR_LIPOPROTEIN"/>
    <property type="match status" value="1"/>
</dbReference>
<name>A0ABT3Q2G5_9BACT</name>
<proteinExistence type="inferred from homology"/>
<dbReference type="InterPro" id="IPR000757">
    <property type="entry name" value="Beta-glucanase-like"/>
</dbReference>
<organism evidence="4 5">
    <name type="scientific">Fodinibius salicampi</name>
    <dbReference type="NCBI Taxonomy" id="1920655"/>
    <lineage>
        <taxon>Bacteria</taxon>
        <taxon>Pseudomonadati</taxon>
        <taxon>Balneolota</taxon>
        <taxon>Balneolia</taxon>
        <taxon>Balneolales</taxon>
        <taxon>Balneolaceae</taxon>
        <taxon>Fodinibius</taxon>
    </lineage>
</organism>
<comment type="caution">
    <text evidence="4">The sequence shown here is derived from an EMBL/GenBank/DDBJ whole genome shotgun (WGS) entry which is preliminary data.</text>
</comment>
<keyword evidence="4" id="KW-0378">Hydrolase</keyword>
<feature type="domain" description="GH16" evidence="3">
    <location>
        <begin position="36"/>
        <end position="288"/>
    </location>
</feature>